<evidence type="ECO:0000256" key="1">
    <source>
        <dbReference type="SAM" id="MobiDB-lite"/>
    </source>
</evidence>
<organism evidence="3 4">
    <name type="scientific">Toxocara canis</name>
    <name type="common">Canine roundworm</name>
    <dbReference type="NCBI Taxonomy" id="6265"/>
    <lineage>
        <taxon>Eukaryota</taxon>
        <taxon>Metazoa</taxon>
        <taxon>Ecdysozoa</taxon>
        <taxon>Nematoda</taxon>
        <taxon>Chromadorea</taxon>
        <taxon>Rhabditida</taxon>
        <taxon>Spirurina</taxon>
        <taxon>Ascaridomorpha</taxon>
        <taxon>Ascaridoidea</taxon>
        <taxon>Toxocaridae</taxon>
        <taxon>Toxocara</taxon>
    </lineage>
</organism>
<accession>A0A183UPV2</accession>
<evidence type="ECO:0000313" key="3">
    <source>
        <dbReference type="Proteomes" id="UP000050794"/>
    </source>
</evidence>
<name>A0A183UPV2_TOXCA</name>
<keyword evidence="3" id="KW-1185">Reference proteome</keyword>
<proteinExistence type="predicted"/>
<protein>
    <submittedName>
        <fullName evidence="4">Zinc finger protein</fullName>
    </submittedName>
</protein>
<dbReference type="WBParaSite" id="TCNE_0001052201-mRNA-1">
    <property type="protein sequence ID" value="TCNE_0001052201-mRNA-1"/>
    <property type="gene ID" value="TCNE_0001052201"/>
</dbReference>
<evidence type="ECO:0000313" key="2">
    <source>
        <dbReference type="EMBL" id="VDM41843.1"/>
    </source>
</evidence>
<dbReference type="AlphaFoldDB" id="A0A183UPV2"/>
<reference evidence="4" key="1">
    <citation type="submission" date="2016-06" db="UniProtKB">
        <authorList>
            <consortium name="WormBaseParasite"/>
        </authorList>
    </citation>
    <scope>IDENTIFICATION</scope>
</reference>
<dbReference type="Proteomes" id="UP000050794">
    <property type="component" value="Unassembled WGS sequence"/>
</dbReference>
<evidence type="ECO:0000313" key="4">
    <source>
        <dbReference type="WBParaSite" id="TCNE_0001052201-mRNA-1"/>
    </source>
</evidence>
<reference evidence="2 3" key="2">
    <citation type="submission" date="2018-11" db="EMBL/GenBank/DDBJ databases">
        <authorList>
            <consortium name="Pathogen Informatics"/>
        </authorList>
    </citation>
    <scope>NUCLEOTIDE SEQUENCE [LARGE SCALE GENOMIC DNA]</scope>
</reference>
<gene>
    <name evidence="2" type="ORF">TCNE_LOCUS10522</name>
</gene>
<dbReference type="EMBL" id="UYWY01020529">
    <property type="protein sequence ID" value="VDM41843.1"/>
    <property type="molecule type" value="Genomic_DNA"/>
</dbReference>
<feature type="region of interest" description="Disordered" evidence="1">
    <location>
        <begin position="1"/>
        <end position="26"/>
    </location>
</feature>
<sequence length="140" mass="15322">MLSAEQQLIEHMIPEEPKPTQPAGVTDRLQDVKVIKQANAVSSPKMEVARCVNPPSLMITAKSVDGDGETQVETVQETALDTAMPMPLSLPGKTPIDEGRANKTKYEKLLLSLEKEESRPKNDEGVSPCFFFGSIIDLEV</sequence>